<dbReference type="EMBL" id="JAUSVU010000005">
    <property type="protein sequence ID" value="MDQ0533120.1"/>
    <property type="molecule type" value="Genomic_DNA"/>
</dbReference>
<sequence>MLKDYSSVFDGCAVYLPALNPNYAEFAATGSFKRLETLEPGDLNFLSPDSRLFYYPYALYSAGQAAKTENAARKDNIVLRRDRHATRIIGDSGGFQVATDTIEWEGPETAARLLKWMEGHADYCMALDFPTGGISGGIIAKHSKRLISEGVNLPNIARLNGLGIDYNACLVQTLRNNRLFRRIANPGTKLLNVLQGRNLDEAEEWLRHARKSKFKGWAFAGYLTNDIALLLRVLIRMRDGGDLKGKEWLHFLGVGNLELGCVYTALQRAFENQIGSSIQISYDASSPFRMYGNQMLYSGFSLHPSGWSLQTIRFSELADAQNKTGTMMDALLSAKFKRGTTGAEEAIAECTPDVTSFVVRHPNEMPRHLGKHYFPAESTVAHLLLLDGQKHSFFNNGDRDTDTDMLAANHNIHVLIDAHRRAQRAFDELRTEQVPARLIATAEVIKQVFKSETPETLIEQCEHFLNFG</sequence>
<comment type="caution">
    <text evidence="1">The sequence shown here is derived from an EMBL/GenBank/DDBJ whole genome shotgun (WGS) entry which is preliminary data.</text>
</comment>
<dbReference type="Gene3D" id="3.20.20.105">
    <property type="entry name" value="Queuine tRNA-ribosyltransferase-like"/>
    <property type="match status" value="1"/>
</dbReference>
<name>A0ABU0MI39_9PROT</name>
<gene>
    <name evidence="1" type="ORF">QO018_001969</name>
</gene>
<reference evidence="1 2" key="1">
    <citation type="submission" date="2023-07" db="EMBL/GenBank/DDBJ databases">
        <title>Genomic Encyclopedia of Type Strains, Phase IV (KMG-IV): sequencing the most valuable type-strain genomes for metagenomic binning, comparative biology and taxonomic classification.</title>
        <authorList>
            <person name="Goeker M."/>
        </authorList>
    </citation>
    <scope>NUCLEOTIDE SEQUENCE [LARGE SCALE GENOMIC DNA]</scope>
    <source>
        <strain evidence="1 2">DSM 19922</strain>
    </source>
</reference>
<protein>
    <submittedName>
        <fullName evidence="1">Uncharacterized protein</fullName>
    </submittedName>
</protein>
<evidence type="ECO:0000313" key="2">
    <source>
        <dbReference type="Proteomes" id="UP001244552"/>
    </source>
</evidence>
<dbReference type="Proteomes" id="UP001244552">
    <property type="component" value="Unassembled WGS sequence"/>
</dbReference>
<proteinExistence type="predicted"/>
<dbReference type="InterPro" id="IPR036511">
    <property type="entry name" value="TGT-like_sf"/>
</dbReference>
<accession>A0ABU0MI39</accession>
<organism evidence="1 2">
    <name type="scientific">Azospirillum picis</name>
    <dbReference type="NCBI Taxonomy" id="488438"/>
    <lineage>
        <taxon>Bacteria</taxon>
        <taxon>Pseudomonadati</taxon>
        <taxon>Pseudomonadota</taxon>
        <taxon>Alphaproteobacteria</taxon>
        <taxon>Rhodospirillales</taxon>
        <taxon>Azospirillaceae</taxon>
        <taxon>Azospirillum</taxon>
    </lineage>
</organism>
<dbReference type="RefSeq" id="WP_209980993.1">
    <property type="nucleotide sequence ID" value="NZ_JAGINO010000005.1"/>
</dbReference>
<evidence type="ECO:0000313" key="1">
    <source>
        <dbReference type="EMBL" id="MDQ0533120.1"/>
    </source>
</evidence>
<dbReference type="SUPFAM" id="SSF51713">
    <property type="entry name" value="tRNA-guanine transglycosylase"/>
    <property type="match status" value="1"/>
</dbReference>
<keyword evidence="2" id="KW-1185">Reference proteome</keyword>